<feature type="region of interest" description="Disordered" evidence="1">
    <location>
        <begin position="379"/>
        <end position="443"/>
    </location>
</feature>
<comment type="caution">
    <text evidence="2">The sequence shown here is derived from an EMBL/GenBank/DDBJ whole genome shotgun (WGS) entry which is preliminary data.</text>
</comment>
<feature type="compositionally biased region" description="Basic and acidic residues" evidence="1">
    <location>
        <begin position="381"/>
        <end position="390"/>
    </location>
</feature>
<proteinExistence type="predicted"/>
<dbReference type="OrthoDB" id="7282816at2"/>
<evidence type="ECO:0000256" key="1">
    <source>
        <dbReference type="SAM" id="MobiDB-lite"/>
    </source>
</evidence>
<feature type="compositionally biased region" description="Low complexity" evidence="1">
    <location>
        <begin position="396"/>
        <end position="410"/>
    </location>
</feature>
<name>A0A2T5UBS0_9SPHN</name>
<sequence>MDRTRPDHAQVTAALHEQGVDAPPIDSFTRQNRQRIDGWSPERQRVFLERIAEGATVDEATASVGLSPRAAYSLRRRAAGAAFALGWDAAKLVARPIVAEALFCRAMVGQIERLTKPDGDVIERHRFDNRLAMSLLARLDRHAEESETTNAAARLIATEFDAFLDVVERDAGPARAGLFLGERVRSSDAGEGMAPIVALARADRWLRSNAGLASEIDVADLDPAARAGWTAEQWARAEAAGLLSLAPEPVAKPAPPKPAPASALSALPAVEPGGPDGECPVWWDEFTSAWRTRFPPLSDFDEGNGGTFGDDGYSRECSREEAIILDAPYDRETAERVVVEGADRDSWFIGYAVGCGLIEDDEVDAVAATDMARVAALARNFDPDRPRTPDPEPGNAASSGAGPGQSPGQSHTAPNLTPTPADAAPKSATGRSPAIRIVNGVPP</sequence>
<reference evidence="2 3" key="1">
    <citation type="submission" date="2018-04" db="EMBL/GenBank/DDBJ databases">
        <title>Genomic Encyclopedia of Type Strains, Phase III (KMG-III): the genomes of soil and plant-associated and newly described type strains.</title>
        <authorList>
            <person name="Whitman W."/>
        </authorList>
    </citation>
    <scope>NUCLEOTIDE SEQUENCE [LARGE SCALE GENOMIC DNA]</scope>
    <source>
        <strain evidence="2 3">MA-olki</strain>
    </source>
</reference>
<dbReference type="RefSeq" id="WP_146173261.1">
    <property type="nucleotide sequence ID" value="NZ_QAYE01000001.1"/>
</dbReference>
<organism evidence="2 3">
    <name type="scientific">Sphingomonas faeni</name>
    <dbReference type="NCBI Taxonomy" id="185950"/>
    <lineage>
        <taxon>Bacteria</taxon>
        <taxon>Pseudomonadati</taxon>
        <taxon>Pseudomonadota</taxon>
        <taxon>Alphaproteobacteria</taxon>
        <taxon>Sphingomonadales</taxon>
        <taxon>Sphingomonadaceae</taxon>
        <taxon>Sphingomonas</taxon>
    </lineage>
</organism>
<evidence type="ECO:0000313" key="3">
    <source>
        <dbReference type="Proteomes" id="UP000244013"/>
    </source>
</evidence>
<dbReference type="Proteomes" id="UP000244013">
    <property type="component" value="Unassembled WGS sequence"/>
</dbReference>
<dbReference type="EMBL" id="QAYE01000001">
    <property type="protein sequence ID" value="PTW48950.1"/>
    <property type="molecule type" value="Genomic_DNA"/>
</dbReference>
<gene>
    <name evidence="2" type="ORF">C8J25_101451</name>
</gene>
<protein>
    <submittedName>
        <fullName evidence="2">Uncharacterized protein</fullName>
    </submittedName>
</protein>
<evidence type="ECO:0000313" key="2">
    <source>
        <dbReference type="EMBL" id="PTW48950.1"/>
    </source>
</evidence>
<dbReference type="GeneID" id="91004543"/>
<accession>A0A2T5UBS0</accession>
<dbReference type="AlphaFoldDB" id="A0A2T5UBS0"/>